<feature type="active site" description="Tele-AMP-histidine intermediate" evidence="1">
    <location>
        <position position="120"/>
    </location>
</feature>
<dbReference type="Pfam" id="PF01230">
    <property type="entry name" value="HIT"/>
    <property type="match status" value="1"/>
</dbReference>
<dbReference type="AlphaFoldDB" id="D6YUY2"/>
<dbReference type="InterPro" id="IPR019808">
    <property type="entry name" value="Histidine_triad_CS"/>
</dbReference>
<feature type="domain" description="HIT" evidence="4">
    <location>
        <begin position="26"/>
        <end position="133"/>
    </location>
</feature>
<dbReference type="Gene3D" id="3.30.428.10">
    <property type="entry name" value="HIT-like"/>
    <property type="match status" value="1"/>
</dbReference>
<sequence>MGNERICAAGVELCLKPSKGEAMTTIFGKIIAGEMPAQKVFENERILAIKDLFPKAPVHLLIMPKKEIPNLQSVSKEDLPLISEIVEIAQNLADTFNVAEGYRLIVNNGAEAGQSVSHLHFHLIGGKTLGGMA</sequence>
<dbReference type="KEGG" id="wch:wcw_0573"/>
<reference evidence="5 6" key="1">
    <citation type="journal article" date="2010" name="PLoS ONE">
        <title>The Waddlia genome: a window into chlamydial biology.</title>
        <authorList>
            <person name="Bertelli C."/>
            <person name="Collyn F."/>
            <person name="Croxatto A."/>
            <person name="Ruckert C."/>
            <person name="Polkinghorne A."/>
            <person name="Kebbi-Beghdadi C."/>
            <person name="Goesmann A."/>
            <person name="Vaughan L."/>
            <person name="Greub G."/>
        </authorList>
    </citation>
    <scope>NUCLEOTIDE SEQUENCE [LARGE SCALE GENOMIC DNA]</scope>
    <source>
        <strain evidence="6">ATCC VR-1470 / WSU 86-1044</strain>
    </source>
</reference>
<feature type="short sequence motif" description="Histidine triad motif" evidence="2 3">
    <location>
        <begin position="118"/>
        <end position="122"/>
    </location>
</feature>
<proteinExistence type="predicted"/>
<dbReference type="Proteomes" id="UP000001505">
    <property type="component" value="Chromosome"/>
</dbReference>
<name>D6YUY2_WADCW</name>
<dbReference type="PANTHER" id="PTHR23089">
    <property type="entry name" value="HISTIDINE TRIAD HIT PROTEIN"/>
    <property type="match status" value="1"/>
</dbReference>
<dbReference type="GO" id="GO:0003824">
    <property type="term" value="F:catalytic activity"/>
    <property type="evidence" value="ECO:0007669"/>
    <property type="project" value="InterPro"/>
</dbReference>
<evidence type="ECO:0000256" key="2">
    <source>
        <dbReference type="PIRSR" id="PIRSR601310-3"/>
    </source>
</evidence>
<dbReference type="PRINTS" id="PR00332">
    <property type="entry name" value="HISTRIAD"/>
</dbReference>
<dbReference type="SUPFAM" id="SSF54197">
    <property type="entry name" value="HIT-like"/>
    <property type="match status" value="1"/>
</dbReference>
<dbReference type="CDD" id="cd01276">
    <property type="entry name" value="PKCI_related"/>
    <property type="match status" value="1"/>
</dbReference>
<dbReference type="EMBL" id="CP001928">
    <property type="protein sequence ID" value="ADI37943.1"/>
    <property type="molecule type" value="Genomic_DNA"/>
</dbReference>
<dbReference type="STRING" id="716544.wcw_0573"/>
<evidence type="ECO:0000259" key="4">
    <source>
        <dbReference type="PROSITE" id="PS51084"/>
    </source>
</evidence>
<keyword evidence="6" id="KW-1185">Reference proteome</keyword>
<evidence type="ECO:0000256" key="3">
    <source>
        <dbReference type="PROSITE-ProRule" id="PRU00464"/>
    </source>
</evidence>
<evidence type="ECO:0000313" key="5">
    <source>
        <dbReference type="EMBL" id="ADI37943.1"/>
    </source>
</evidence>
<dbReference type="HOGENOM" id="CLU_056776_8_1_0"/>
<dbReference type="PROSITE" id="PS51084">
    <property type="entry name" value="HIT_2"/>
    <property type="match status" value="1"/>
</dbReference>
<organism evidence="5 6">
    <name type="scientific">Waddlia chondrophila (strain ATCC VR-1470 / WSU 86-1044)</name>
    <dbReference type="NCBI Taxonomy" id="716544"/>
    <lineage>
        <taxon>Bacteria</taxon>
        <taxon>Pseudomonadati</taxon>
        <taxon>Chlamydiota</taxon>
        <taxon>Chlamydiia</taxon>
        <taxon>Parachlamydiales</taxon>
        <taxon>Waddliaceae</taxon>
        <taxon>Waddlia</taxon>
    </lineage>
</organism>
<accession>D6YUY2</accession>
<dbReference type="eggNOG" id="COG0537">
    <property type="taxonomic scope" value="Bacteria"/>
</dbReference>
<dbReference type="InterPro" id="IPR011146">
    <property type="entry name" value="HIT-like"/>
</dbReference>
<gene>
    <name evidence="5" type="ordered locus">wcw_0573</name>
</gene>
<protein>
    <recommendedName>
        <fullName evidence="4">HIT domain-containing protein</fullName>
    </recommendedName>
</protein>
<dbReference type="InterPro" id="IPR036265">
    <property type="entry name" value="HIT-like_sf"/>
</dbReference>
<evidence type="ECO:0000313" key="6">
    <source>
        <dbReference type="Proteomes" id="UP000001505"/>
    </source>
</evidence>
<dbReference type="InterPro" id="IPR001310">
    <property type="entry name" value="Histidine_triad_HIT"/>
</dbReference>
<dbReference type="PROSITE" id="PS00892">
    <property type="entry name" value="HIT_1"/>
    <property type="match status" value="1"/>
</dbReference>
<evidence type="ECO:0000256" key="1">
    <source>
        <dbReference type="PIRSR" id="PIRSR601310-1"/>
    </source>
</evidence>